<feature type="compositionally biased region" description="Acidic residues" evidence="1">
    <location>
        <begin position="183"/>
        <end position="194"/>
    </location>
</feature>
<dbReference type="InterPro" id="IPR036047">
    <property type="entry name" value="F-box-like_dom_sf"/>
</dbReference>
<accession>A0AAN8MYG2</accession>
<organism evidence="3 4">
    <name type="scientific">Orbilia javanica</name>
    <dbReference type="NCBI Taxonomy" id="47235"/>
    <lineage>
        <taxon>Eukaryota</taxon>
        <taxon>Fungi</taxon>
        <taxon>Dikarya</taxon>
        <taxon>Ascomycota</taxon>
        <taxon>Pezizomycotina</taxon>
        <taxon>Orbiliomycetes</taxon>
        <taxon>Orbiliales</taxon>
        <taxon>Orbiliaceae</taxon>
        <taxon>Orbilia</taxon>
    </lineage>
</organism>
<dbReference type="AlphaFoldDB" id="A0AAN8MYG2"/>
<dbReference type="EMBL" id="JAVHNR010000004">
    <property type="protein sequence ID" value="KAK6345698.1"/>
    <property type="molecule type" value="Genomic_DNA"/>
</dbReference>
<feature type="domain" description="F-box" evidence="2">
    <location>
        <begin position="1"/>
        <end position="50"/>
    </location>
</feature>
<gene>
    <name evidence="3" type="ORF">TWF718_007607</name>
</gene>
<evidence type="ECO:0000313" key="4">
    <source>
        <dbReference type="Proteomes" id="UP001313282"/>
    </source>
</evidence>
<name>A0AAN8MYG2_9PEZI</name>
<evidence type="ECO:0000256" key="1">
    <source>
        <dbReference type="SAM" id="MobiDB-lite"/>
    </source>
</evidence>
<feature type="region of interest" description="Disordered" evidence="1">
    <location>
        <begin position="168"/>
        <end position="194"/>
    </location>
</feature>
<reference evidence="3 4" key="1">
    <citation type="submission" date="2019-10" db="EMBL/GenBank/DDBJ databases">
        <authorList>
            <person name="Palmer J.M."/>
        </authorList>
    </citation>
    <scope>NUCLEOTIDE SEQUENCE [LARGE SCALE GENOMIC DNA]</scope>
    <source>
        <strain evidence="3 4">TWF718</strain>
    </source>
</reference>
<dbReference type="PROSITE" id="PS50181">
    <property type="entry name" value="FBOX"/>
    <property type="match status" value="1"/>
</dbReference>
<evidence type="ECO:0000259" key="2">
    <source>
        <dbReference type="PROSITE" id="PS50181"/>
    </source>
</evidence>
<keyword evidence="4" id="KW-1185">Reference proteome</keyword>
<dbReference type="InterPro" id="IPR001810">
    <property type="entry name" value="F-box_dom"/>
</dbReference>
<sequence>MGYESLPLEIEFKVLDEVDWTETIACSQVCHRWKEYLAKSKAQNRRYISNQQLPEPTNMKKFKSRHDTRLLRDFSIASAEITVSISTSEGEPDENVGIVSQDLVLNRTPTVLLHKFMHEAEHSIGFFINVEPRLRCPSSSLHRNTTPQGFFLIGNRDLHLRPNSLGGRKGSLLLPEPSIDQESSSEDSIDSEDEREADFFAERGRFAIQLNSAWHWDERIFNTPMCDTEIIYGRGFESFKSARRTSPYNPRVRTEKYLRRLSELDFEPDRPITVRQLVGAIARSVTTIKRLEPDLKEGGDVFFVKFDGIRIQEYMKYIPHGFFDFQTGGRIELEVYQGVNWVDGASCSFLGSENR</sequence>
<dbReference type="Proteomes" id="UP001313282">
    <property type="component" value="Unassembled WGS sequence"/>
</dbReference>
<dbReference type="SUPFAM" id="SSF81383">
    <property type="entry name" value="F-box domain"/>
    <property type="match status" value="1"/>
</dbReference>
<comment type="caution">
    <text evidence="3">The sequence shown here is derived from an EMBL/GenBank/DDBJ whole genome shotgun (WGS) entry which is preliminary data.</text>
</comment>
<protein>
    <recommendedName>
        <fullName evidence="2">F-box domain-containing protein</fullName>
    </recommendedName>
</protein>
<dbReference type="Gene3D" id="1.20.1280.50">
    <property type="match status" value="1"/>
</dbReference>
<proteinExistence type="predicted"/>
<evidence type="ECO:0000313" key="3">
    <source>
        <dbReference type="EMBL" id="KAK6345698.1"/>
    </source>
</evidence>